<dbReference type="Pfam" id="PF13409">
    <property type="entry name" value="GST_N_2"/>
    <property type="match status" value="1"/>
</dbReference>
<dbReference type="OrthoDB" id="418495at2759"/>
<sequence length="272" mass="29304">MAPYTLFDNPLAYFPGRARLALVEKKVPFTSKVVNLFNGDSLKPEYLRINPAGTVPSLADADSKVLFTQSREILEFADKYGDNPLGAPGADPALVKSWVDKVADWDGNLYVAGNAPSAAKLLGSLTEFKIKFAQARAKDAPDLGDIYAKKIAAMKAAGEEGKNPQAVEANRKQLVAILDDAEAQLAKTPYLAGTEYSMADVIVTPVIFRTGLTGQTKELLSPRPKVSEYYNRMKARPSFQQVFGPALSGSTAATAILPALFKAWLAGVTGRY</sequence>
<proteinExistence type="predicted"/>
<dbReference type="STRING" id="145388.A0A0D2LK03"/>
<dbReference type="RefSeq" id="XP_013905698.1">
    <property type="nucleotide sequence ID" value="XM_014050244.1"/>
</dbReference>
<dbReference type="AlphaFoldDB" id="A0A0D2LK03"/>
<dbReference type="InterPro" id="IPR004045">
    <property type="entry name" value="Glutathione_S-Trfase_N"/>
</dbReference>
<evidence type="ECO:0000313" key="4">
    <source>
        <dbReference type="Proteomes" id="UP000054498"/>
    </source>
</evidence>
<dbReference type="SFLD" id="SFLDG00358">
    <property type="entry name" value="Main_(cytGST)"/>
    <property type="match status" value="1"/>
</dbReference>
<accession>A0A0D2LK03</accession>
<feature type="domain" description="GST C-terminal" evidence="2">
    <location>
        <begin position="123"/>
        <end position="256"/>
    </location>
</feature>
<dbReference type="GeneID" id="25730143"/>
<dbReference type="CDD" id="cd00570">
    <property type="entry name" value="GST_N_family"/>
    <property type="match status" value="1"/>
</dbReference>
<dbReference type="SUPFAM" id="SSF52833">
    <property type="entry name" value="Thioredoxin-like"/>
    <property type="match status" value="1"/>
</dbReference>
<evidence type="ECO:0000313" key="3">
    <source>
        <dbReference type="EMBL" id="KIZ06679.1"/>
    </source>
</evidence>
<dbReference type="InterPro" id="IPR040079">
    <property type="entry name" value="Glutathione_S-Trfase"/>
</dbReference>
<evidence type="ECO:0000259" key="1">
    <source>
        <dbReference type="PROSITE" id="PS50404"/>
    </source>
</evidence>
<dbReference type="PROSITE" id="PS50405">
    <property type="entry name" value="GST_CTER"/>
    <property type="match status" value="1"/>
</dbReference>
<dbReference type="Proteomes" id="UP000054498">
    <property type="component" value="Unassembled WGS sequence"/>
</dbReference>
<dbReference type="KEGG" id="mng:MNEG_1275"/>
<evidence type="ECO:0008006" key="5">
    <source>
        <dbReference type="Google" id="ProtNLM"/>
    </source>
</evidence>
<dbReference type="EMBL" id="KK100343">
    <property type="protein sequence ID" value="KIZ06679.1"/>
    <property type="molecule type" value="Genomic_DNA"/>
</dbReference>
<dbReference type="SFLD" id="SFLDS00019">
    <property type="entry name" value="Glutathione_Transferase_(cytos"/>
    <property type="match status" value="1"/>
</dbReference>
<dbReference type="PROSITE" id="PS50404">
    <property type="entry name" value="GST_NTER"/>
    <property type="match status" value="1"/>
</dbReference>
<reference evidence="3 4" key="1">
    <citation type="journal article" date="2013" name="BMC Genomics">
        <title>Reconstruction of the lipid metabolism for the microalga Monoraphidium neglectum from its genome sequence reveals characteristics suitable for biofuel production.</title>
        <authorList>
            <person name="Bogen C."/>
            <person name="Al-Dilaimi A."/>
            <person name="Albersmeier A."/>
            <person name="Wichmann J."/>
            <person name="Grundmann M."/>
            <person name="Rupp O."/>
            <person name="Lauersen K.J."/>
            <person name="Blifernez-Klassen O."/>
            <person name="Kalinowski J."/>
            <person name="Goesmann A."/>
            <person name="Mussgnug J.H."/>
            <person name="Kruse O."/>
        </authorList>
    </citation>
    <scope>NUCLEOTIDE SEQUENCE [LARGE SCALE GENOMIC DNA]</scope>
    <source>
        <strain evidence="3 4">SAG 48.87</strain>
    </source>
</reference>
<dbReference type="InterPro" id="IPR044617">
    <property type="entry name" value="TCHQD"/>
</dbReference>
<dbReference type="Gene3D" id="1.20.1050.10">
    <property type="match status" value="1"/>
</dbReference>
<dbReference type="PANTHER" id="PTHR45374:SF2">
    <property type="entry name" value="TCHQD CLASS GLUTATHIONE S-TRANSFERASE"/>
    <property type="match status" value="1"/>
</dbReference>
<protein>
    <recommendedName>
        <fullName evidence="5">Glutathione transferase</fullName>
    </recommendedName>
</protein>
<feature type="domain" description="GST N-terminal" evidence="1">
    <location>
        <begin position="2"/>
        <end position="85"/>
    </location>
</feature>
<dbReference type="Pfam" id="PF13410">
    <property type="entry name" value="GST_C_2"/>
    <property type="match status" value="1"/>
</dbReference>
<dbReference type="PANTHER" id="PTHR45374">
    <property type="entry name" value="GLUTATHIONE S-TRANSFERASE TCHQD"/>
    <property type="match status" value="1"/>
</dbReference>
<organism evidence="3 4">
    <name type="scientific">Monoraphidium neglectum</name>
    <dbReference type="NCBI Taxonomy" id="145388"/>
    <lineage>
        <taxon>Eukaryota</taxon>
        <taxon>Viridiplantae</taxon>
        <taxon>Chlorophyta</taxon>
        <taxon>core chlorophytes</taxon>
        <taxon>Chlorophyceae</taxon>
        <taxon>CS clade</taxon>
        <taxon>Sphaeropleales</taxon>
        <taxon>Selenastraceae</taxon>
        <taxon>Monoraphidium</taxon>
    </lineage>
</organism>
<dbReference type="GO" id="GO:0004364">
    <property type="term" value="F:glutathione transferase activity"/>
    <property type="evidence" value="ECO:0007669"/>
    <property type="project" value="InterPro"/>
</dbReference>
<dbReference type="Gene3D" id="3.40.30.10">
    <property type="entry name" value="Glutaredoxin"/>
    <property type="match status" value="1"/>
</dbReference>
<dbReference type="InterPro" id="IPR010987">
    <property type="entry name" value="Glutathione-S-Trfase_C-like"/>
</dbReference>
<evidence type="ECO:0000259" key="2">
    <source>
        <dbReference type="PROSITE" id="PS50405"/>
    </source>
</evidence>
<dbReference type="InterPro" id="IPR036282">
    <property type="entry name" value="Glutathione-S-Trfase_C_sf"/>
</dbReference>
<dbReference type="SUPFAM" id="SSF47616">
    <property type="entry name" value="GST C-terminal domain-like"/>
    <property type="match status" value="1"/>
</dbReference>
<keyword evidence="4" id="KW-1185">Reference proteome</keyword>
<gene>
    <name evidence="3" type="ORF">MNEG_1275</name>
</gene>
<name>A0A0D2LK03_9CHLO</name>
<dbReference type="InterPro" id="IPR036249">
    <property type="entry name" value="Thioredoxin-like_sf"/>
</dbReference>